<evidence type="ECO:0000313" key="3">
    <source>
        <dbReference type="Proteomes" id="UP000252023"/>
    </source>
</evidence>
<keyword evidence="3" id="KW-1185">Reference proteome</keyword>
<keyword evidence="2" id="KW-0378">Hydrolase</keyword>
<dbReference type="InterPro" id="IPR005135">
    <property type="entry name" value="Endo/exonuclease/phosphatase"/>
</dbReference>
<accession>A0A344PJA2</accession>
<protein>
    <submittedName>
        <fullName evidence="2">Hydrolase</fullName>
    </submittedName>
</protein>
<organism evidence="2 3">
    <name type="scientific">Paracoccus suum</name>
    <dbReference type="NCBI Taxonomy" id="2259340"/>
    <lineage>
        <taxon>Bacteria</taxon>
        <taxon>Pseudomonadati</taxon>
        <taxon>Pseudomonadota</taxon>
        <taxon>Alphaproteobacteria</taxon>
        <taxon>Rhodobacterales</taxon>
        <taxon>Paracoccaceae</taxon>
        <taxon>Paracoccus</taxon>
    </lineage>
</organism>
<dbReference type="GO" id="GO:0016787">
    <property type="term" value="F:hydrolase activity"/>
    <property type="evidence" value="ECO:0007669"/>
    <property type="project" value="UniProtKB-KW"/>
</dbReference>
<dbReference type="PANTHER" id="PTHR14859">
    <property type="entry name" value="CALCOFLUOR WHITE HYPERSENSITIVE PROTEIN PRECURSOR"/>
    <property type="match status" value="1"/>
</dbReference>
<sequence>MWPGLVAALRAAGRSAGQPAALPVSRVAPPTQPEPGEKPMRVVTYNIQYGKGRDERYDIERTAAALDGADIIGLQEVEAFWDRSGNIHQCERIAELLGLHSVYGVTVDIHKGLALPDGRTRDVRRQFGNAVLSRWPILTSRTFLFPKLSPANAHAIQRGITEATIATPLGPVRVYSTHFSHLCEEERLDHARIALELHRRAHADGPVASGGHADPSWLEDSPPPVPAEAILLGDLNLTPDSPIYAVLTGPVSEMYGRLHRPDGFVDTWTAAGHDEASGPTFYHGDEGWQARTGERIDYVLATPGLAKRVTAAEVLTGIDASDHQPLAVTFEV</sequence>
<feature type="domain" description="Endonuclease/exonuclease/phosphatase" evidence="1">
    <location>
        <begin position="43"/>
        <end position="323"/>
    </location>
</feature>
<dbReference type="InterPro" id="IPR036691">
    <property type="entry name" value="Endo/exonu/phosph_ase_sf"/>
</dbReference>
<dbReference type="KEGG" id="pars:DRW48_06940"/>
<gene>
    <name evidence="2" type="ORF">DRW48_06940</name>
</gene>
<dbReference type="GO" id="GO:0006506">
    <property type="term" value="P:GPI anchor biosynthetic process"/>
    <property type="evidence" value="ECO:0007669"/>
    <property type="project" value="TreeGrafter"/>
</dbReference>
<dbReference type="EMBL" id="CP030918">
    <property type="protein sequence ID" value="AXC49457.1"/>
    <property type="molecule type" value="Genomic_DNA"/>
</dbReference>
<dbReference type="AlphaFoldDB" id="A0A344PJA2"/>
<reference evidence="3" key="1">
    <citation type="submission" date="2018-07" db="EMBL/GenBank/DDBJ databases">
        <title>Genome sequencing of Paracoccus sp. SC2-6.</title>
        <authorList>
            <person name="Heo J."/>
            <person name="Kim S.-J."/>
            <person name="Kwon S.-W."/>
        </authorList>
    </citation>
    <scope>NUCLEOTIDE SEQUENCE [LARGE SCALE GENOMIC DNA]</scope>
    <source>
        <strain evidence="3">SC2-6</strain>
    </source>
</reference>
<dbReference type="PANTHER" id="PTHR14859:SF15">
    <property type="entry name" value="ENDONUCLEASE_EXONUCLEASE_PHOSPHATASE DOMAIN-CONTAINING PROTEIN"/>
    <property type="match status" value="1"/>
</dbReference>
<evidence type="ECO:0000259" key="1">
    <source>
        <dbReference type="Pfam" id="PF03372"/>
    </source>
</evidence>
<dbReference type="InterPro" id="IPR051916">
    <property type="entry name" value="GPI-anchor_lipid_remodeler"/>
</dbReference>
<dbReference type="GO" id="GO:0016020">
    <property type="term" value="C:membrane"/>
    <property type="evidence" value="ECO:0007669"/>
    <property type="project" value="GOC"/>
</dbReference>
<dbReference type="Gene3D" id="3.60.10.10">
    <property type="entry name" value="Endonuclease/exonuclease/phosphatase"/>
    <property type="match status" value="1"/>
</dbReference>
<dbReference type="Pfam" id="PF03372">
    <property type="entry name" value="Exo_endo_phos"/>
    <property type="match status" value="1"/>
</dbReference>
<dbReference type="OrthoDB" id="155529at2"/>
<name>A0A344PJA2_9RHOB</name>
<dbReference type="Proteomes" id="UP000252023">
    <property type="component" value="Chromosome"/>
</dbReference>
<proteinExistence type="predicted"/>
<evidence type="ECO:0000313" key="2">
    <source>
        <dbReference type="EMBL" id="AXC49457.1"/>
    </source>
</evidence>
<dbReference type="SUPFAM" id="SSF56219">
    <property type="entry name" value="DNase I-like"/>
    <property type="match status" value="1"/>
</dbReference>